<gene>
    <name evidence="2" type="ORF">SAMN04489797_2258</name>
</gene>
<organism evidence="2 3">
    <name type="scientific">Winogradskyella sediminis</name>
    <dbReference type="NCBI Taxonomy" id="1382466"/>
    <lineage>
        <taxon>Bacteria</taxon>
        <taxon>Pseudomonadati</taxon>
        <taxon>Bacteroidota</taxon>
        <taxon>Flavobacteriia</taxon>
        <taxon>Flavobacteriales</taxon>
        <taxon>Flavobacteriaceae</taxon>
        <taxon>Winogradskyella</taxon>
    </lineage>
</organism>
<evidence type="ECO:0000313" key="2">
    <source>
        <dbReference type="EMBL" id="SDS72153.1"/>
    </source>
</evidence>
<dbReference type="AlphaFoldDB" id="A0A1H1UI86"/>
<evidence type="ECO:0000313" key="3">
    <source>
        <dbReference type="Proteomes" id="UP000198963"/>
    </source>
</evidence>
<sequence>MFKKIIFTTLIVLYALYGNAQKSLNDYKYIIIPNAFEFSKSDDQYQLNSLTKFLFNKYGYKAYSIDELSEDLKKDRCLALTADVSNDEGGMFKTKLEIILKDCYNEEIMRSKIGESRIKEFKKAYHEALRDAFETFQNLDYKYEGKGVANNMSKPEPQIDEKPMQSAKVVSQTTPKKEEITKEVEAPRNLGAEIYYAQSILNGYQLVNSEPRIVMILLKSSAKEVFIVKDKNAIVFKKDGQWIYSENDEKTTTEKVLNIKF</sequence>
<protein>
    <submittedName>
        <fullName evidence="2">Uncharacterized protein</fullName>
    </submittedName>
</protein>
<dbReference type="RefSeq" id="WP_092446791.1">
    <property type="nucleotide sequence ID" value="NZ_JBLXAG010000004.1"/>
</dbReference>
<keyword evidence="3" id="KW-1185">Reference proteome</keyword>
<dbReference type="STRING" id="1249933.SAMN04489797_2258"/>
<dbReference type="EMBL" id="LT629774">
    <property type="protein sequence ID" value="SDS72153.1"/>
    <property type="molecule type" value="Genomic_DNA"/>
</dbReference>
<accession>A0A1H1UI86</accession>
<proteinExistence type="predicted"/>
<feature type="region of interest" description="Disordered" evidence="1">
    <location>
        <begin position="155"/>
        <end position="179"/>
    </location>
</feature>
<dbReference type="Proteomes" id="UP000198963">
    <property type="component" value="Chromosome I"/>
</dbReference>
<evidence type="ECO:0000256" key="1">
    <source>
        <dbReference type="SAM" id="MobiDB-lite"/>
    </source>
</evidence>
<name>A0A1H1UI86_9FLAO</name>
<reference evidence="2 3" key="1">
    <citation type="submission" date="2016-10" db="EMBL/GenBank/DDBJ databases">
        <authorList>
            <person name="Varghese N."/>
            <person name="Submissions S."/>
        </authorList>
    </citation>
    <scope>NUCLEOTIDE SEQUENCE [LARGE SCALE GENOMIC DNA]</scope>
    <source>
        <strain evidence="2 3">RHA_55</strain>
    </source>
</reference>